<evidence type="ECO:0000313" key="2">
    <source>
        <dbReference type="EMBL" id="ACD90469.1"/>
    </source>
</evidence>
<dbReference type="eggNOG" id="COG1196">
    <property type="taxonomic scope" value="Bacteria"/>
</dbReference>
<dbReference type="PROSITE" id="PS51257">
    <property type="entry name" value="PROKAR_LIPOPROTEIN"/>
    <property type="match status" value="1"/>
</dbReference>
<dbReference type="InterPro" id="IPR019269">
    <property type="entry name" value="BLOC1_su2"/>
</dbReference>
<dbReference type="Pfam" id="PF10046">
    <property type="entry name" value="BLOC1_2"/>
    <property type="match status" value="1"/>
</dbReference>
<dbReference type="HOGENOM" id="CLU_978958_0_0_10"/>
<dbReference type="KEGG" id="cli:Clim_1409"/>
<dbReference type="OrthoDB" id="597123at2"/>
<accession>B3ED44</accession>
<keyword evidence="1" id="KW-0175">Coiled coil</keyword>
<evidence type="ECO:0000313" key="3">
    <source>
        <dbReference type="Proteomes" id="UP000008841"/>
    </source>
</evidence>
<dbReference type="RefSeq" id="WP_012466346.1">
    <property type="nucleotide sequence ID" value="NC_010803.1"/>
</dbReference>
<dbReference type="STRING" id="290315.Clim_1409"/>
<name>B3ED44_CHLL2</name>
<evidence type="ECO:0008006" key="4">
    <source>
        <dbReference type="Google" id="ProtNLM"/>
    </source>
</evidence>
<proteinExistence type="predicted"/>
<organism evidence="2 3">
    <name type="scientific">Chlorobium limicola (strain DSM 245 / NBRC 103803 / 6330)</name>
    <dbReference type="NCBI Taxonomy" id="290315"/>
    <lineage>
        <taxon>Bacteria</taxon>
        <taxon>Pseudomonadati</taxon>
        <taxon>Chlorobiota</taxon>
        <taxon>Chlorobiia</taxon>
        <taxon>Chlorobiales</taxon>
        <taxon>Chlorobiaceae</taxon>
        <taxon>Chlorobium/Pelodictyon group</taxon>
        <taxon>Chlorobium</taxon>
    </lineage>
</organism>
<protein>
    <recommendedName>
        <fullName evidence="4">Lipoprotein</fullName>
    </recommendedName>
</protein>
<reference evidence="2 3" key="1">
    <citation type="submission" date="2008-05" db="EMBL/GenBank/DDBJ databases">
        <title>Complete sequence of Chlorobium limicola DSM 245.</title>
        <authorList>
            <consortium name="US DOE Joint Genome Institute"/>
            <person name="Lucas S."/>
            <person name="Copeland A."/>
            <person name="Lapidus A."/>
            <person name="Glavina del Rio T."/>
            <person name="Dalin E."/>
            <person name="Tice H."/>
            <person name="Bruce D."/>
            <person name="Goodwin L."/>
            <person name="Pitluck S."/>
            <person name="Schmutz J."/>
            <person name="Larimer F."/>
            <person name="Land M."/>
            <person name="Hauser L."/>
            <person name="Kyrpides N."/>
            <person name="Ovchinnikova G."/>
            <person name="Zhao F."/>
            <person name="Li T."/>
            <person name="Liu Z."/>
            <person name="Overmann J."/>
            <person name="Bryant D.A."/>
            <person name="Richardson P."/>
        </authorList>
    </citation>
    <scope>NUCLEOTIDE SEQUENCE [LARGE SCALE GENOMIC DNA]</scope>
    <source>
        <strain evidence="3">DSM 245 / NBRC 103803 / 6330</strain>
    </source>
</reference>
<gene>
    <name evidence="2" type="ordered locus">Clim_1409</name>
</gene>
<dbReference type="EMBL" id="CP001097">
    <property type="protein sequence ID" value="ACD90469.1"/>
    <property type="molecule type" value="Genomic_DNA"/>
</dbReference>
<dbReference type="AlphaFoldDB" id="B3ED44"/>
<evidence type="ECO:0000256" key="1">
    <source>
        <dbReference type="SAM" id="Coils"/>
    </source>
</evidence>
<dbReference type="Proteomes" id="UP000008841">
    <property type="component" value="Chromosome"/>
</dbReference>
<sequence>MDSMAVRHKRGNPALLLVLMGFLVLLSGCDRQQKPEKDPQQQHLESMMAILTQVQKNLGRIQQKEAVVERLSSDMEKHDSKDAEQIGKDIYSSIRFIDSTLTASKALIATLEEENRKSQYRVASLDKLTTEMKTAVNDKDNEVKKLKGQIQILNRELSSLMKTVDVLDDVIQEQGDELYTAYYITGTFSELVSKGVLVKINPLEKFFGNQYRISPDFNVALFRKIDITETRDLFFNKPRQNLKIITPHTTGSYELAGGSTSSLLLINNEQEFWKKSRCLVIVFE</sequence>
<feature type="coiled-coil region" evidence="1">
    <location>
        <begin position="125"/>
        <end position="163"/>
    </location>
</feature>